<gene>
    <name evidence="2" type="ORF">PACLA_8A023964</name>
</gene>
<dbReference type="AlphaFoldDB" id="A0A6S7FNR5"/>
<proteinExistence type="predicted"/>
<dbReference type="OrthoDB" id="5957091at2759"/>
<evidence type="ECO:0000313" key="2">
    <source>
        <dbReference type="EMBL" id="CAB3979237.1"/>
    </source>
</evidence>
<dbReference type="PANTHER" id="PTHR46791:SF13">
    <property type="entry name" value="CLR5 DOMAIN-CONTAINING PROTEIN"/>
    <property type="match status" value="1"/>
</dbReference>
<accession>A0A6S7FNR5</accession>
<dbReference type="GO" id="GO:0003676">
    <property type="term" value="F:nucleic acid binding"/>
    <property type="evidence" value="ECO:0007669"/>
    <property type="project" value="InterPro"/>
</dbReference>
<evidence type="ECO:0000313" key="3">
    <source>
        <dbReference type="Proteomes" id="UP001152795"/>
    </source>
</evidence>
<dbReference type="InterPro" id="IPR036397">
    <property type="entry name" value="RNaseH_sf"/>
</dbReference>
<dbReference type="InterPro" id="IPR058913">
    <property type="entry name" value="Integrase_dom_put"/>
</dbReference>
<dbReference type="Pfam" id="PF24764">
    <property type="entry name" value="rva_4"/>
    <property type="match status" value="1"/>
</dbReference>
<evidence type="ECO:0000259" key="1">
    <source>
        <dbReference type="Pfam" id="PF24764"/>
    </source>
</evidence>
<feature type="domain" description="Integrase core" evidence="1">
    <location>
        <begin position="157"/>
        <end position="334"/>
    </location>
</feature>
<name>A0A6S7FNR5_PARCT</name>
<dbReference type="Gene3D" id="3.30.420.10">
    <property type="entry name" value="Ribonuclease H-like superfamily/Ribonuclease H"/>
    <property type="match status" value="1"/>
</dbReference>
<dbReference type="Proteomes" id="UP001152795">
    <property type="component" value="Unassembled WGS sequence"/>
</dbReference>
<organism evidence="2 3">
    <name type="scientific">Paramuricea clavata</name>
    <name type="common">Red gorgonian</name>
    <name type="synonym">Violescent sea-whip</name>
    <dbReference type="NCBI Taxonomy" id="317549"/>
    <lineage>
        <taxon>Eukaryota</taxon>
        <taxon>Metazoa</taxon>
        <taxon>Cnidaria</taxon>
        <taxon>Anthozoa</taxon>
        <taxon>Octocorallia</taxon>
        <taxon>Malacalcyonacea</taxon>
        <taxon>Plexauridae</taxon>
        <taxon>Paramuricea</taxon>
    </lineage>
</organism>
<dbReference type="PANTHER" id="PTHR46791">
    <property type="entry name" value="EXPRESSED PROTEIN"/>
    <property type="match status" value="1"/>
</dbReference>
<reference evidence="2" key="1">
    <citation type="submission" date="2020-04" db="EMBL/GenBank/DDBJ databases">
        <authorList>
            <person name="Alioto T."/>
            <person name="Alioto T."/>
            <person name="Gomez Garrido J."/>
        </authorList>
    </citation>
    <scope>NUCLEOTIDE SEQUENCE</scope>
    <source>
        <strain evidence="2">A484AB</strain>
    </source>
</reference>
<protein>
    <submittedName>
        <fullName evidence="2">PREDICTED: uncharacterized protein LOC107355381</fullName>
    </submittedName>
</protein>
<sequence>MFCCSCGTAVLHEANYCHECGSSIINQSAEDIENNLPNIIEGYFNRGYQYTPILGLLEKYHGVKIHIRTLKRKLREYGLRRRESNYDEATVRELITREMQDAGKLGGYRYMWHALRLRHHISVPRRVVATIMKEIDPEGVRERRARRLTRRNFISFGPNFTWHIDGYDKLKPYGFPIHGCICGFSRRIIWLQLVKSNNNPKVIAQLYLDTVMSLKGCPQILRSDCGTENVIVAGMQAYFRATGNDEFSGAKSHQYGSSPSNQRIEGWWSFFRRSNSGWWINLFKDMCDSGVLELGNEFQMHCLWFCYSKLIQDELDKVKDQWNSHYIRRSRHDTVPGVPDILYYLPEQSGSLDCLFPVSQGKIAEVEEQCEQDAINNPYQEYFEHVLEMQNLEYPASTDDAFELFQLFKDLPHN</sequence>
<keyword evidence="3" id="KW-1185">Reference proteome</keyword>
<dbReference type="EMBL" id="CACRXK020000179">
    <property type="protein sequence ID" value="CAB3979237.1"/>
    <property type="molecule type" value="Genomic_DNA"/>
</dbReference>
<comment type="caution">
    <text evidence="2">The sequence shown here is derived from an EMBL/GenBank/DDBJ whole genome shotgun (WGS) entry which is preliminary data.</text>
</comment>